<name>A0A3P8F2H7_9TREM</name>
<proteinExistence type="predicted"/>
<keyword evidence="2" id="KW-1185">Reference proteome</keyword>
<accession>A0A3P8F2H7</accession>
<gene>
    <name evidence="1" type="ORF">SMRZ_LOCUS15436</name>
</gene>
<dbReference type="Proteomes" id="UP000277204">
    <property type="component" value="Unassembled WGS sequence"/>
</dbReference>
<organism evidence="1 2">
    <name type="scientific">Schistosoma margrebowiei</name>
    <dbReference type="NCBI Taxonomy" id="48269"/>
    <lineage>
        <taxon>Eukaryota</taxon>
        <taxon>Metazoa</taxon>
        <taxon>Spiralia</taxon>
        <taxon>Lophotrochozoa</taxon>
        <taxon>Platyhelminthes</taxon>
        <taxon>Trematoda</taxon>
        <taxon>Digenea</taxon>
        <taxon>Strigeidida</taxon>
        <taxon>Schistosomatoidea</taxon>
        <taxon>Schistosomatidae</taxon>
        <taxon>Schistosoma</taxon>
    </lineage>
</organism>
<sequence length="60" mass="6829">MGLVSWMCRYLSVDVHSGTRTQHRSLQKPLAVESRTRVSSCLGLVSWMYLHLRVDVHSGT</sequence>
<dbReference type="EMBL" id="UZAI01016933">
    <property type="protein sequence ID" value="VDP18289.1"/>
    <property type="molecule type" value="Genomic_DNA"/>
</dbReference>
<evidence type="ECO:0000313" key="2">
    <source>
        <dbReference type="Proteomes" id="UP000277204"/>
    </source>
</evidence>
<protein>
    <submittedName>
        <fullName evidence="1">Uncharacterized protein</fullName>
    </submittedName>
</protein>
<evidence type="ECO:0000313" key="1">
    <source>
        <dbReference type="EMBL" id="VDP18289.1"/>
    </source>
</evidence>
<reference evidence="1 2" key="1">
    <citation type="submission" date="2018-11" db="EMBL/GenBank/DDBJ databases">
        <authorList>
            <consortium name="Pathogen Informatics"/>
        </authorList>
    </citation>
    <scope>NUCLEOTIDE SEQUENCE [LARGE SCALE GENOMIC DNA]</scope>
    <source>
        <strain evidence="1 2">Zambia</strain>
    </source>
</reference>
<dbReference type="AlphaFoldDB" id="A0A3P8F2H7"/>